<comment type="caution">
    <text evidence="9">The sequence shown here is derived from an EMBL/GenBank/DDBJ whole genome shotgun (WGS) entry which is preliminary data.</text>
</comment>
<organism evidence="9 10">
    <name type="scientific">Nitrospira defluvii</name>
    <dbReference type="NCBI Taxonomy" id="330214"/>
    <lineage>
        <taxon>Bacteria</taxon>
        <taxon>Pseudomonadati</taxon>
        <taxon>Nitrospirota</taxon>
        <taxon>Nitrospiria</taxon>
        <taxon>Nitrospirales</taxon>
        <taxon>Nitrospiraceae</taxon>
        <taxon>Nitrospira</taxon>
    </lineage>
</organism>
<keyword evidence="10" id="KW-1185">Reference proteome</keyword>
<evidence type="ECO:0000256" key="3">
    <source>
        <dbReference type="ARBA" id="ARBA00022692"/>
    </source>
</evidence>
<dbReference type="Pfam" id="PF12704">
    <property type="entry name" value="MacB_PCD"/>
    <property type="match status" value="1"/>
</dbReference>
<evidence type="ECO:0000256" key="4">
    <source>
        <dbReference type="ARBA" id="ARBA00022989"/>
    </source>
</evidence>
<dbReference type="Pfam" id="PF02687">
    <property type="entry name" value="FtsX"/>
    <property type="match status" value="2"/>
</dbReference>
<feature type="transmembrane region" description="Helical" evidence="6">
    <location>
        <begin position="20"/>
        <end position="40"/>
    </location>
</feature>
<evidence type="ECO:0000256" key="6">
    <source>
        <dbReference type="SAM" id="Phobius"/>
    </source>
</evidence>
<comment type="subcellular location">
    <subcellularLocation>
        <location evidence="1">Cell membrane</location>
        <topology evidence="1">Multi-pass membrane protein</topology>
    </subcellularLocation>
</comment>
<dbReference type="InterPro" id="IPR038766">
    <property type="entry name" value="Membrane_comp_ABC_pdt"/>
</dbReference>
<evidence type="ECO:0008006" key="11">
    <source>
        <dbReference type="Google" id="ProtNLM"/>
    </source>
</evidence>
<feature type="domain" description="ABC3 transporter permease C-terminal" evidence="7">
    <location>
        <begin position="769"/>
        <end position="883"/>
    </location>
</feature>
<feature type="transmembrane region" description="Helical" evidence="6">
    <location>
        <begin position="818"/>
        <end position="844"/>
    </location>
</feature>
<feature type="domain" description="ABC3 transporter permease C-terminal" evidence="7">
    <location>
        <begin position="276"/>
        <end position="403"/>
    </location>
</feature>
<dbReference type="EMBL" id="CAJNBJ010000001">
    <property type="protein sequence ID" value="CAE6705689.1"/>
    <property type="molecule type" value="Genomic_DNA"/>
</dbReference>
<feature type="transmembrane region" description="Helical" evidence="6">
    <location>
        <begin position="379"/>
        <end position="398"/>
    </location>
</feature>
<dbReference type="PANTHER" id="PTHR30287">
    <property type="entry name" value="MEMBRANE COMPONENT OF PREDICTED ABC SUPERFAMILY METABOLITE UPTAKE TRANSPORTER"/>
    <property type="match status" value="1"/>
</dbReference>
<feature type="domain" description="MacB-like periplasmic core" evidence="8">
    <location>
        <begin position="24"/>
        <end position="208"/>
    </location>
</feature>
<feature type="transmembrane region" description="Helical" evidence="6">
    <location>
        <begin position="466"/>
        <end position="492"/>
    </location>
</feature>
<keyword evidence="5 6" id="KW-0472">Membrane</keyword>
<dbReference type="InterPro" id="IPR025857">
    <property type="entry name" value="MacB_PCD"/>
</dbReference>
<feature type="transmembrane region" description="Helical" evidence="6">
    <location>
        <begin position="856"/>
        <end position="879"/>
    </location>
</feature>
<accession>A0ABN7KTT1</accession>
<proteinExistence type="predicted"/>
<gene>
    <name evidence="9" type="ORF">NSPZN2_10962</name>
</gene>
<keyword evidence="3 6" id="KW-0812">Transmembrane</keyword>
<feature type="transmembrane region" description="Helical" evidence="6">
    <location>
        <begin position="765"/>
        <end position="788"/>
    </location>
</feature>
<evidence type="ECO:0000313" key="10">
    <source>
        <dbReference type="Proteomes" id="UP000675880"/>
    </source>
</evidence>
<evidence type="ECO:0000259" key="8">
    <source>
        <dbReference type="Pfam" id="PF12704"/>
    </source>
</evidence>
<keyword evidence="4 6" id="KW-1133">Transmembrane helix</keyword>
<dbReference type="PANTHER" id="PTHR30287:SF1">
    <property type="entry name" value="INNER MEMBRANE PROTEIN"/>
    <property type="match status" value="1"/>
</dbReference>
<reference evidence="9 10" key="1">
    <citation type="submission" date="2021-02" db="EMBL/GenBank/DDBJ databases">
        <authorList>
            <person name="Han P."/>
        </authorList>
    </citation>
    <scope>NUCLEOTIDE SEQUENCE [LARGE SCALE GENOMIC DNA]</scope>
    <source>
        <strain evidence="9">Candidatus Nitrospira sp. ZN2</strain>
    </source>
</reference>
<evidence type="ECO:0000256" key="5">
    <source>
        <dbReference type="ARBA" id="ARBA00023136"/>
    </source>
</evidence>
<evidence type="ECO:0000256" key="1">
    <source>
        <dbReference type="ARBA" id="ARBA00004651"/>
    </source>
</evidence>
<name>A0ABN7KTT1_9BACT</name>
<feature type="transmembrane region" description="Helical" evidence="6">
    <location>
        <begin position="512"/>
        <end position="534"/>
    </location>
</feature>
<evidence type="ECO:0000259" key="7">
    <source>
        <dbReference type="Pfam" id="PF02687"/>
    </source>
</evidence>
<dbReference type="Proteomes" id="UP000675880">
    <property type="component" value="Unassembled WGS sequence"/>
</dbReference>
<feature type="transmembrane region" description="Helical" evidence="6">
    <location>
        <begin position="317"/>
        <end position="342"/>
    </location>
</feature>
<dbReference type="RefSeq" id="WP_213040769.1">
    <property type="nucleotide sequence ID" value="NZ_CAJNBJ010000001.1"/>
</dbReference>
<sequence>MMPFWFIMGWRELRSAWRHFLYFLACIALGVGAVVGVSLFSANVERAVLKEARGLLGGDLEIRVSRPMGDAGLAVLKPLAERGILTTRVSELVAMVARINRAAGGVDVTQLVELKAVEPGYPLYGLVRTAPDRPLTELLHPAGTGCREACHGAVVQDGLLIRLGLAIGDAIKIGQVSFVITGVIHNEPDRMANMFSLGPRVLISQEGLAVANLIKPGSRLRERHLLKLPGTMAPSPLLHELRGRLAAESARVSSYRDAQPQLKQFLEQLARYLGLVGLTALFVGGIGVALSIQAFLREKLQSIAILKTVGADTRTIIASYLGQAVGLGFLGSAAGIAIGVALQSVLPQAVSTVLATDVLQQIEFSAVLSRSALEPLAKGVALGVLTTLLFSVWPLLTIREIKPASIFRREVEGVPVPAARRGTSWWGRAVCLITADPVRAATAAGIGLGLAGLSVWQAGSFAIGGLFIAGLVMALLVLTVAANLLLWGLHTIPVPRVLSVRQALGNLQRPGAQTLGVMVAIGVGVMVILAIGLLEHALVRQVGENRPSDSPTFFFIDIQPDQVAPFTELVHRRTGDFAPDLTPLVRSRLHAIDGRVVTVDRESEQEEPPSQSREEKRKNWYVNREYVLTFLDDVPKDNRIVRGTWWKPGQKFVRPQVSVEEEAAKSLGIDIGTVVDLNIQGTILQAEVSSIRKVEWGNFSTNFYLIMSPGSLDGAPMTYVATVRVAPRDEATFQSAVVAAFPNVTAINIGEVLSSFARVLDRLSLAIRAVAVFCLLAGALVMAAALAATRYRRLYEAVILKALGATRGLIARSFAAEYALLGCVAGTIGVVLASAFSWAILRYILELPWALELELLGVGLGCTILLTLLVGFLSTYRLLGQPPLSVLRHE</sequence>
<protein>
    <recommendedName>
        <fullName evidence="11">FtsX-like permease family protein</fullName>
    </recommendedName>
</protein>
<dbReference type="InterPro" id="IPR003838">
    <property type="entry name" value="ABC3_permease_C"/>
</dbReference>
<feature type="transmembrane region" description="Helical" evidence="6">
    <location>
        <begin position="272"/>
        <end position="296"/>
    </location>
</feature>
<evidence type="ECO:0000256" key="2">
    <source>
        <dbReference type="ARBA" id="ARBA00022475"/>
    </source>
</evidence>
<evidence type="ECO:0000313" key="9">
    <source>
        <dbReference type="EMBL" id="CAE6705689.1"/>
    </source>
</evidence>
<keyword evidence="2" id="KW-1003">Cell membrane</keyword>